<keyword evidence="1" id="KW-0472">Membrane</keyword>
<reference evidence="2 3" key="1">
    <citation type="submission" date="2021-03" db="EMBL/GenBank/DDBJ databases">
        <title>Genomic Encyclopedia of Type Strains, Phase IV (KMG-IV): sequencing the most valuable type-strain genomes for metagenomic binning, comparative biology and taxonomic classification.</title>
        <authorList>
            <person name="Goeker M."/>
        </authorList>
    </citation>
    <scope>NUCLEOTIDE SEQUENCE [LARGE SCALE GENOMIC DNA]</scope>
    <source>
        <strain evidence="2 3">DSM 28783</strain>
    </source>
</reference>
<dbReference type="EMBL" id="JAGGLM010000003">
    <property type="protein sequence ID" value="MBP2032222.1"/>
    <property type="molecule type" value="Genomic_DNA"/>
</dbReference>
<evidence type="ECO:0000313" key="2">
    <source>
        <dbReference type="EMBL" id="MBP2032222.1"/>
    </source>
</evidence>
<feature type="transmembrane region" description="Helical" evidence="1">
    <location>
        <begin position="12"/>
        <end position="31"/>
    </location>
</feature>
<gene>
    <name evidence="2" type="ORF">J2Z42_000887</name>
</gene>
<keyword evidence="1" id="KW-0812">Transmembrane</keyword>
<keyword evidence="3" id="KW-1185">Reference proteome</keyword>
<dbReference type="Proteomes" id="UP001519307">
    <property type="component" value="Unassembled WGS sequence"/>
</dbReference>
<dbReference type="RefSeq" id="WP_209701171.1">
    <property type="nucleotide sequence ID" value="NZ_JAGGLM010000003.1"/>
</dbReference>
<evidence type="ECO:0000313" key="3">
    <source>
        <dbReference type="Proteomes" id="UP001519307"/>
    </source>
</evidence>
<accession>A0ABS4KQ94</accession>
<proteinExistence type="predicted"/>
<evidence type="ECO:0008006" key="4">
    <source>
        <dbReference type="Google" id="ProtNLM"/>
    </source>
</evidence>
<protein>
    <recommendedName>
        <fullName evidence="4">Adhesin domain-containing protein</fullName>
    </recommendedName>
</protein>
<organism evidence="2 3">
    <name type="scientific">Clostridium algifaecis</name>
    <dbReference type="NCBI Taxonomy" id="1472040"/>
    <lineage>
        <taxon>Bacteria</taxon>
        <taxon>Bacillati</taxon>
        <taxon>Bacillota</taxon>
        <taxon>Clostridia</taxon>
        <taxon>Eubacteriales</taxon>
        <taxon>Clostridiaceae</taxon>
        <taxon>Clostridium</taxon>
    </lineage>
</organism>
<comment type="caution">
    <text evidence="2">The sequence shown here is derived from an EMBL/GenBank/DDBJ whole genome shotgun (WGS) entry which is preliminary data.</text>
</comment>
<name>A0ABS4KQ94_9CLOT</name>
<evidence type="ECO:0000256" key="1">
    <source>
        <dbReference type="SAM" id="Phobius"/>
    </source>
</evidence>
<keyword evidence="1" id="KW-1133">Transmembrane helix</keyword>
<sequence length="266" mass="29369">MEKHGTNIRKIVVSVIALIILAVVIFFVMLFDNSSYSAKSYEFSADVLNKVISAQKGGGTVEINADELNEALSPAFKKNKTVGSITVKGMNADITDNALKFYAPITYKGFNFLMTTEGKVYLKDKNIVYEPDYFELGKIKIPESYVLKKLNGKFNGMLKTQDNTLSIDANRVPVSMKSIEIKDSKLVINIETGQGSLNNLGSISAGDKQKVISNIKSAINNHDETSISHMQAEYNKLSPEQKAEVQSAISSSLDENTKNELMKKLH</sequence>